<proteinExistence type="predicted"/>
<accession>A0AAQ2NCH3</accession>
<reference evidence="1" key="1">
    <citation type="submission" date="2022-08" db="EMBL/GenBank/DDBJ databases">
        <title>Genome Sequencing of Bacteroides fragilis Group Isolates with Nanopore Technology.</title>
        <authorList>
            <person name="Tisza M.J."/>
            <person name="Smith D."/>
            <person name="Dekker J.P."/>
        </authorList>
    </citation>
    <scope>NUCLEOTIDE SEQUENCE</scope>
    <source>
        <strain evidence="1">BFG-70</strain>
    </source>
</reference>
<dbReference type="RefSeq" id="WP_008659838.1">
    <property type="nucleotide sequence ID" value="NZ_JAJCKO010000002.1"/>
</dbReference>
<evidence type="ECO:0000313" key="2">
    <source>
        <dbReference type="Proteomes" id="UP001060330"/>
    </source>
</evidence>
<name>A0AAQ2NCH3_BACFG</name>
<organism evidence="1 2">
    <name type="scientific">Bacteroides fragilis</name>
    <dbReference type="NCBI Taxonomy" id="817"/>
    <lineage>
        <taxon>Bacteria</taxon>
        <taxon>Pseudomonadati</taxon>
        <taxon>Bacteroidota</taxon>
        <taxon>Bacteroidia</taxon>
        <taxon>Bacteroidales</taxon>
        <taxon>Bacteroidaceae</taxon>
        <taxon>Bacteroides</taxon>
    </lineage>
</organism>
<protein>
    <submittedName>
        <fullName evidence="1">Uncharacterized protein</fullName>
    </submittedName>
</protein>
<gene>
    <name evidence="1" type="ORF">NXX45_14240</name>
</gene>
<dbReference type="AlphaFoldDB" id="A0AAQ2NCH3"/>
<dbReference type="EMBL" id="CP103216">
    <property type="protein sequence ID" value="UVR54899.1"/>
    <property type="molecule type" value="Genomic_DNA"/>
</dbReference>
<evidence type="ECO:0000313" key="1">
    <source>
        <dbReference type="EMBL" id="UVR54899.1"/>
    </source>
</evidence>
<sequence>MALAININDLLNKQKIESNRIEFKKGWNPTSIYHSVCFRQ</sequence>
<dbReference type="Proteomes" id="UP001060330">
    <property type="component" value="Chromosome"/>
</dbReference>